<dbReference type="PANTHER" id="PTHR42693">
    <property type="entry name" value="ARYLSULFATASE FAMILY MEMBER"/>
    <property type="match status" value="1"/>
</dbReference>
<dbReference type="InterPro" id="IPR017850">
    <property type="entry name" value="Alkaline_phosphatase_core_sf"/>
</dbReference>
<keyword evidence="4" id="KW-0106">Calcium</keyword>
<dbReference type="GO" id="GO:0046872">
    <property type="term" value="F:metal ion binding"/>
    <property type="evidence" value="ECO:0007669"/>
    <property type="project" value="UniProtKB-KW"/>
</dbReference>
<evidence type="ECO:0000256" key="1">
    <source>
        <dbReference type="ARBA" id="ARBA00008779"/>
    </source>
</evidence>
<dbReference type="KEGG" id="ccos:Pan44_09880"/>
<evidence type="ECO:0000256" key="5">
    <source>
        <dbReference type="SAM" id="Phobius"/>
    </source>
</evidence>
<proteinExistence type="inferred from homology"/>
<keyword evidence="3 7" id="KW-0378">Hydrolase</keyword>
<dbReference type="EC" id="3.1.6.1" evidence="7"/>
<evidence type="ECO:0000256" key="4">
    <source>
        <dbReference type="ARBA" id="ARBA00022837"/>
    </source>
</evidence>
<accession>A0A517SA22</accession>
<keyword evidence="5" id="KW-0472">Membrane</keyword>
<dbReference type="GO" id="GO:0004065">
    <property type="term" value="F:arylsulfatase activity"/>
    <property type="evidence" value="ECO:0007669"/>
    <property type="project" value="UniProtKB-EC"/>
</dbReference>
<organism evidence="7 8">
    <name type="scientific">Caulifigura coniformis</name>
    <dbReference type="NCBI Taxonomy" id="2527983"/>
    <lineage>
        <taxon>Bacteria</taxon>
        <taxon>Pseudomonadati</taxon>
        <taxon>Planctomycetota</taxon>
        <taxon>Planctomycetia</taxon>
        <taxon>Planctomycetales</taxon>
        <taxon>Planctomycetaceae</taxon>
        <taxon>Caulifigura</taxon>
    </lineage>
</organism>
<evidence type="ECO:0000313" key="8">
    <source>
        <dbReference type="Proteomes" id="UP000315700"/>
    </source>
</evidence>
<dbReference type="PROSITE" id="PS00149">
    <property type="entry name" value="SULFATASE_2"/>
    <property type="match status" value="1"/>
</dbReference>
<evidence type="ECO:0000313" key="7">
    <source>
        <dbReference type="EMBL" id="QDT52974.1"/>
    </source>
</evidence>
<name>A0A517SA22_9PLAN</name>
<dbReference type="Proteomes" id="UP000315700">
    <property type="component" value="Chromosome"/>
</dbReference>
<reference evidence="7 8" key="1">
    <citation type="submission" date="2019-02" db="EMBL/GenBank/DDBJ databases">
        <title>Deep-cultivation of Planctomycetes and their phenomic and genomic characterization uncovers novel biology.</title>
        <authorList>
            <person name="Wiegand S."/>
            <person name="Jogler M."/>
            <person name="Boedeker C."/>
            <person name="Pinto D."/>
            <person name="Vollmers J."/>
            <person name="Rivas-Marin E."/>
            <person name="Kohn T."/>
            <person name="Peeters S.H."/>
            <person name="Heuer A."/>
            <person name="Rast P."/>
            <person name="Oberbeckmann S."/>
            <person name="Bunk B."/>
            <person name="Jeske O."/>
            <person name="Meyerdierks A."/>
            <person name="Storesund J.E."/>
            <person name="Kallscheuer N."/>
            <person name="Luecker S."/>
            <person name="Lage O.M."/>
            <person name="Pohl T."/>
            <person name="Merkel B.J."/>
            <person name="Hornburger P."/>
            <person name="Mueller R.-W."/>
            <person name="Bruemmer F."/>
            <person name="Labrenz M."/>
            <person name="Spormann A.M."/>
            <person name="Op den Camp H."/>
            <person name="Overmann J."/>
            <person name="Amann R."/>
            <person name="Jetten M.S.M."/>
            <person name="Mascher T."/>
            <person name="Medema M.H."/>
            <person name="Devos D.P."/>
            <person name="Kaster A.-K."/>
            <person name="Ovreas L."/>
            <person name="Rohde M."/>
            <person name="Galperin M.Y."/>
            <person name="Jogler C."/>
        </authorList>
    </citation>
    <scope>NUCLEOTIDE SEQUENCE [LARGE SCALE GENOMIC DNA]</scope>
    <source>
        <strain evidence="7 8">Pan44</strain>
    </source>
</reference>
<dbReference type="CDD" id="cd16143">
    <property type="entry name" value="ARS_like"/>
    <property type="match status" value="1"/>
</dbReference>
<gene>
    <name evidence="7" type="primary">atsA_7</name>
    <name evidence="7" type="ORF">Pan44_09880</name>
</gene>
<evidence type="ECO:0000256" key="2">
    <source>
        <dbReference type="ARBA" id="ARBA00022723"/>
    </source>
</evidence>
<dbReference type="PANTHER" id="PTHR42693:SF53">
    <property type="entry name" value="ENDO-4-O-SULFATASE"/>
    <property type="match status" value="1"/>
</dbReference>
<dbReference type="EMBL" id="CP036271">
    <property type="protein sequence ID" value="QDT52974.1"/>
    <property type="molecule type" value="Genomic_DNA"/>
</dbReference>
<keyword evidence="8" id="KW-1185">Reference proteome</keyword>
<evidence type="ECO:0000259" key="6">
    <source>
        <dbReference type="Pfam" id="PF00884"/>
    </source>
</evidence>
<dbReference type="InterPro" id="IPR000917">
    <property type="entry name" value="Sulfatase_N"/>
</dbReference>
<keyword evidence="2" id="KW-0479">Metal-binding</keyword>
<dbReference type="Gene3D" id="3.30.1120.10">
    <property type="match status" value="1"/>
</dbReference>
<dbReference type="Pfam" id="PF00884">
    <property type="entry name" value="Sulfatase"/>
    <property type="match status" value="1"/>
</dbReference>
<dbReference type="RefSeq" id="WP_197453852.1">
    <property type="nucleotide sequence ID" value="NZ_CP036271.1"/>
</dbReference>
<dbReference type="InterPro" id="IPR024607">
    <property type="entry name" value="Sulfatase_CS"/>
</dbReference>
<dbReference type="Gene3D" id="3.40.720.10">
    <property type="entry name" value="Alkaline Phosphatase, subunit A"/>
    <property type="match status" value="1"/>
</dbReference>
<keyword evidence="5" id="KW-0812">Transmembrane</keyword>
<dbReference type="InParanoid" id="A0A517SA22"/>
<evidence type="ECO:0000256" key="3">
    <source>
        <dbReference type="ARBA" id="ARBA00022801"/>
    </source>
</evidence>
<dbReference type="SUPFAM" id="SSF53649">
    <property type="entry name" value="Alkaline phosphatase-like"/>
    <property type="match status" value="1"/>
</dbReference>
<protein>
    <submittedName>
        <fullName evidence="7">Arylsulfatase</fullName>
        <ecNumber evidence="7">3.1.6.1</ecNumber>
    </submittedName>
</protein>
<feature type="transmembrane region" description="Helical" evidence="5">
    <location>
        <begin position="31"/>
        <end position="52"/>
    </location>
</feature>
<dbReference type="PROSITE" id="PS00523">
    <property type="entry name" value="SULFATASE_1"/>
    <property type="match status" value="1"/>
</dbReference>
<dbReference type="AlphaFoldDB" id="A0A517SA22"/>
<keyword evidence="5" id="KW-1133">Transmembrane helix</keyword>
<sequence>MTVCPEIMTAIPTAPQRDGGLPVRRTPGLRATILSFVWVLVGLCGGSTFAAGPKPNIVYILCDDLGYGDVRCLNSDGKIATPRMDALARDGMVFTDAHSGSAVCTPTRYGVMTGRYAWRSRLQSGVLGGLSPSLIEPGRLTVASLLKDHGYHTACVGKWHLGVDWVKLDGKDVNPLSIETPKQVHNVDYSSPFANGPLANGFDEYFGISASLDMVPYTFLRGDRVEVLPTVDKAFAMMHGREGGKTRLGPAAPEFEDEHVLPALTKETIRIVESQAAAAKSGKPFFIYLPLASPHTPIAPTAEWRGKSGLNPYADFVMQTDHCIGQIVDAIDKAGLKENTLIVVTSDNGCSPQAKFDELLAKGHNPSDVFRGTKADIFEGGHHIPFLVRWPARVKAGTETDQTVWLGDFMATCAELVGAPLPENAGEDSVSYLAVLEGRATGPVHEAVVHHSINGSFAIRQGEWKLAVCPDSGGWSAPRPNNPQASKGLPDVQLFNLKDEIGEQTNLQDAHPEVVKKLRALLEKYIADGRSTPGAPQKNAVEVKLVK</sequence>
<dbReference type="InterPro" id="IPR050738">
    <property type="entry name" value="Sulfatase"/>
</dbReference>
<comment type="similarity">
    <text evidence="1">Belongs to the sulfatase family.</text>
</comment>
<feature type="domain" description="Sulfatase N-terminal" evidence="6">
    <location>
        <begin position="55"/>
        <end position="418"/>
    </location>
</feature>